<dbReference type="EMBL" id="JAFMNX010000006">
    <property type="protein sequence ID" value="MBS9722606.1"/>
    <property type="molecule type" value="Genomic_DNA"/>
</dbReference>
<gene>
    <name evidence="5" type="ORF">JYU29_18075</name>
</gene>
<dbReference type="RefSeq" id="WP_213986253.1">
    <property type="nucleotide sequence ID" value="NZ_JAFMNX010000006.1"/>
</dbReference>
<protein>
    <recommendedName>
        <fullName evidence="7">Tetratricopeptide repeat protein</fullName>
    </recommendedName>
</protein>
<dbReference type="InterPro" id="IPR011990">
    <property type="entry name" value="TPR-like_helical_dom_sf"/>
</dbReference>
<keyword evidence="6" id="KW-1185">Reference proteome</keyword>
<comment type="caution">
    <text evidence="5">The sequence shown here is derived from an EMBL/GenBank/DDBJ whole genome shotgun (WGS) entry which is preliminary data.</text>
</comment>
<evidence type="ECO:0008006" key="7">
    <source>
        <dbReference type="Google" id="ProtNLM"/>
    </source>
</evidence>
<dbReference type="Gene3D" id="1.25.40.10">
    <property type="entry name" value="Tetratricopeptide repeat domain"/>
    <property type="match status" value="1"/>
</dbReference>
<dbReference type="PANTHER" id="PTHR44858">
    <property type="entry name" value="TETRATRICOPEPTIDE REPEAT PROTEIN 6"/>
    <property type="match status" value="1"/>
</dbReference>
<keyword evidence="1" id="KW-0677">Repeat</keyword>
<reference evidence="5 6" key="1">
    <citation type="submission" date="2021-03" db="EMBL/GenBank/DDBJ databases">
        <title>Tianweitania aestuarii sp. nov., isolated from a tidal flat.</title>
        <authorList>
            <person name="Park S."/>
            <person name="Yoon J.-H."/>
        </authorList>
    </citation>
    <scope>NUCLEOTIDE SEQUENCE [LARGE SCALE GENOMIC DNA]</scope>
    <source>
        <strain evidence="5 6">BSSL-BM11</strain>
    </source>
</reference>
<dbReference type="SUPFAM" id="SSF48452">
    <property type="entry name" value="TPR-like"/>
    <property type="match status" value="1"/>
</dbReference>
<name>A0ABS5S015_9HYPH</name>
<dbReference type="PROSITE" id="PS50005">
    <property type="entry name" value="TPR"/>
    <property type="match status" value="1"/>
</dbReference>
<evidence type="ECO:0000256" key="1">
    <source>
        <dbReference type="ARBA" id="ARBA00022737"/>
    </source>
</evidence>
<evidence type="ECO:0000313" key="5">
    <source>
        <dbReference type="EMBL" id="MBS9722606.1"/>
    </source>
</evidence>
<keyword evidence="4" id="KW-0732">Signal</keyword>
<feature type="repeat" description="TPR" evidence="3">
    <location>
        <begin position="114"/>
        <end position="147"/>
    </location>
</feature>
<accession>A0ABS5S015</accession>
<feature type="chain" id="PRO_5045167705" description="Tetratricopeptide repeat protein" evidence="4">
    <location>
        <begin position="23"/>
        <end position="200"/>
    </location>
</feature>
<evidence type="ECO:0000313" key="6">
    <source>
        <dbReference type="Proteomes" id="UP001297272"/>
    </source>
</evidence>
<dbReference type="InterPro" id="IPR019734">
    <property type="entry name" value="TPR_rpt"/>
</dbReference>
<keyword evidence="2 3" id="KW-0802">TPR repeat</keyword>
<evidence type="ECO:0000256" key="2">
    <source>
        <dbReference type="ARBA" id="ARBA00022803"/>
    </source>
</evidence>
<dbReference type="SMART" id="SM00028">
    <property type="entry name" value="TPR"/>
    <property type="match status" value="3"/>
</dbReference>
<organism evidence="5 6">
    <name type="scientific">Tianweitania aestuarii</name>
    <dbReference type="NCBI Taxonomy" id="2814886"/>
    <lineage>
        <taxon>Bacteria</taxon>
        <taxon>Pseudomonadati</taxon>
        <taxon>Pseudomonadota</taxon>
        <taxon>Alphaproteobacteria</taxon>
        <taxon>Hyphomicrobiales</taxon>
        <taxon>Phyllobacteriaceae</taxon>
        <taxon>Tianweitania</taxon>
    </lineage>
</organism>
<feature type="signal peptide" evidence="4">
    <location>
        <begin position="1"/>
        <end position="22"/>
    </location>
</feature>
<proteinExistence type="predicted"/>
<sequence>MRNVFVCLALSASLTALTPAVAQPVSASHVLEPSAREAERQKSALDALFASLKRQGNQVEAERTAARIGAAFGQSGSATIDLMMGWATKALTDKKFDLALDYLDQVIALRPGYAEAYNCRATVHFAMQNYSKSMADIEQTIMLEPRHFGALTGLAQIMDNTGREELALRAYERVLDVYPALRSAQDEVGRLADKLAGEGA</sequence>
<dbReference type="PANTHER" id="PTHR44858:SF1">
    <property type="entry name" value="UDP-N-ACETYLGLUCOSAMINE--PEPTIDE N-ACETYLGLUCOSAMINYLTRANSFERASE SPINDLY-RELATED"/>
    <property type="match status" value="1"/>
</dbReference>
<dbReference type="Proteomes" id="UP001297272">
    <property type="component" value="Unassembled WGS sequence"/>
</dbReference>
<evidence type="ECO:0000256" key="4">
    <source>
        <dbReference type="SAM" id="SignalP"/>
    </source>
</evidence>
<dbReference type="InterPro" id="IPR050498">
    <property type="entry name" value="Ycf3"/>
</dbReference>
<evidence type="ECO:0000256" key="3">
    <source>
        <dbReference type="PROSITE-ProRule" id="PRU00339"/>
    </source>
</evidence>